<dbReference type="SUPFAM" id="SSF51569">
    <property type="entry name" value="Aldolase"/>
    <property type="match status" value="1"/>
</dbReference>
<comment type="caution">
    <text evidence="5">The sequence shown here is derived from an EMBL/GenBank/DDBJ whole genome shotgun (WGS) entry which is preliminary data.</text>
</comment>
<dbReference type="InterPro" id="IPR002480">
    <property type="entry name" value="DAHP_synth_2"/>
</dbReference>
<accession>A0A4R1NM11</accession>
<evidence type="ECO:0000256" key="2">
    <source>
        <dbReference type="ARBA" id="ARBA00022679"/>
    </source>
</evidence>
<dbReference type="AlphaFoldDB" id="A0A4R1NM11"/>
<dbReference type="EMBL" id="SMGR01000001">
    <property type="protein sequence ID" value="TCL09436.1"/>
    <property type="molecule type" value="Genomic_DNA"/>
</dbReference>
<keyword evidence="3" id="KW-0170">Cobalt</keyword>
<evidence type="ECO:0000313" key="6">
    <source>
        <dbReference type="Proteomes" id="UP000295673"/>
    </source>
</evidence>
<comment type="catalytic activity">
    <reaction evidence="4">
        <text>D-erythrose 4-phosphate + phosphoenolpyruvate + H2O = 7-phospho-2-dehydro-3-deoxy-D-arabino-heptonate + phosphate</text>
        <dbReference type="Rhea" id="RHEA:14717"/>
        <dbReference type="ChEBI" id="CHEBI:15377"/>
        <dbReference type="ChEBI" id="CHEBI:16897"/>
        <dbReference type="ChEBI" id="CHEBI:43474"/>
        <dbReference type="ChEBI" id="CHEBI:58394"/>
        <dbReference type="ChEBI" id="CHEBI:58702"/>
        <dbReference type="EC" id="2.5.1.54"/>
    </reaction>
</comment>
<keyword evidence="6" id="KW-1185">Reference proteome</keyword>
<dbReference type="Pfam" id="PF01474">
    <property type="entry name" value="DAHP_synth_2"/>
    <property type="match status" value="1"/>
</dbReference>
<dbReference type="GO" id="GO:0009073">
    <property type="term" value="P:aromatic amino acid family biosynthetic process"/>
    <property type="evidence" value="ECO:0007669"/>
    <property type="project" value="InterPro"/>
</dbReference>
<feature type="binding site" evidence="3">
    <location>
        <position position="352"/>
    </location>
    <ligand>
        <name>Mn(2+)</name>
        <dbReference type="ChEBI" id="CHEBI:29035"/>
    </ligand>
</feature>
<evidence type="ECO:0000256" key="4">
    <source>
        <dbReference type="RuleBase" id="RU363071"/>
    </source>
</evidence>
<feature type="binding site" evidence="3">
    <location>
        <position position="107"/>
    </location>
    <ligand>
        <name>phosphoenolpyruvate</name>
        <dbReference type="ChEBI" id="CHEBI:58702"/>
    </ligand>
</feature>
<dbReference type="Gene3D" id="3.20.20.70">
    <property type="entry name" value="Aldolase class I"/>
    <property type="match status" value="1"/>
</dbReference>
<dbReference type="RefSeq" id="WP_132859474.1">
    <property type="nucleotide sequence ID" value="NZ_SMGR01000001.1"/>
</dbReference>
<feature type="binding site" evidence="3">
    <location>
        <position position="320"/>
    </location>
    <ligand>
        <name>phosphoenolpyruvate</name>
        <dbReference type="ChEBI" id="CHEBI:58702"/>
    </ligand>
</feature>
<sequence>MAEWHKSDWRSKPRIQMPEYTDEAELKAVEAKLATYPPLVFAGEARRLKAQLGAASRGEAFLLQGGDCAESFEQFSADGIRDTFKVMLQMAMVLTYGAKVPVVKVGRMAGQFAKPRSAPTETVDGLELPSYRGDIINELAFTPEARIPDPNKMLQAYTQAAATLNLLRAFSTGGYADVHQVHAWTLGFTESEKAEKYRDLANRISDTLDFMKAAGVTSDKMHSLQTVDFYTSHESLLLEYEEALTRLDSTSGKWLAGSGHMIWIGDRTRQPDGAHVEFARGVQNPIGLKCGPTTTADDLKVLMEKLNPENEAGRLTLIARFGAGSVGEHLPRLIKAVKEEGANVLWTCDAMHGNTIKSATGYKTRPFDSVLREVREFFGVHKAEGTIPGGVHFEMTGQDVTECTGGVRAVTEEDLSARYHTACDPRLNASQSLELAFLVAEELSAMNDERQAAAV</sequence>
<comment type="similarity">
    <text evidence="1 4">Belongs to the class-II DAHP synthase family.</text>
</comment>
<protein>
    <recommendedName>
        <fullName evidence="4">Phospho-2-dehydro-3-deoxyheptonate aldolase</fullName>
        <ecNumber evidence="4">2.5.1.54</ecNumber>
    </recommendedName>
</protein>
<dbReference type="EC" id="2.5.1.54" evidence="4"/>
<comment type="cofactor">
    <cofactor evidence="3">
        <name>Mn(2+)</name>
        <dbReference type="ChEBI" id="CHEBI:29035"/>
    </cofactor>
    <cofactor evidence="3">
        <name>Co(2+)</name>
        <dbReference type="ChEBI" id="CHEBI:48828"/>
    </cofactor>
    <cofactor evidence="3">
        <name>Cd(2+)</name>
        <dbReference type="ChEBI" id="CHEBI:48775"/>
    </cofactor>
    <text evidence="3">Binds 1 divalent cation per subunit. The enzyme is active with manganese, cobalt or cadmium ions.</text>
</comment>
<gene>
    <name evidence="5" type="ORF">BXY66_1483</name>
</gene>
<evidence type="ECO:0000313" key="5">
    <source>
        <dbReference type="EMBL" id="TCL09436.1"/>
    </source>
</evidence>
<dbReference type="InterPro" id="IPR013785">
    <property type="entry name" value="Aldolase_TIM"/>
</dbReference>
<feature type="binding site" evidence="3">
    <location>
        <position position="424"/>
    </location>
    <ligand>
        <name>Mn(2+)</name>
        <dbReference type="ChEBI" id="CHEBI:29035"/>
    </ligand>
</feature>
<evidence type="ECO:0000256" key="3">
    <source>
        <dbReference type="PIRSR" id="PIRSR602480-1"/>
    </source>
</evidence>
<dbReference type="OrthoDB" id="9766852at2"/>
<dbReference type="NCBIfam" id="TIGR01358">
    <property type="entry name" value="DAHP_synth_II"/>
    <property type="match status" value="1"/>
</dbReference>
<feature type="binding site" evidence="3">
    <location>
        <position position="68"/>
    </location>
    <ligand>
        <name>Mn(2+)</name>
        <dbReference type="ChEBI" id="CHEBI:29035"/>
    </ligand>
</feature>
<dbReference type="Proteomes" id="UP000295673">
    <property type="component" value="Unassembled WGS sequence"/>
</dbReference>
<keyword evidence="3" id="KW-0104">Cadmium</keyword>
<name>A0A4R1NM11_9RHOB</name>
<dbReference type="PANTHER" id="PTHR21337">
    <property type="entry name" value="PHOSPHO-2-DEHYDRO-3-DEOXYHEPTONATE ALDOLASE 1, 2"/>
    <property type="match status" value="1"/>
</dbReference>
<keyword evidence="3" id="KW-0464">Manganese</keyword>
<dbReference type="PANTHER" id="PTHR21337:SF0">
    <property type="entry name" value="PHOSPHO-2-DEHYDRO-3-DEOXYHEPTONATE ALDOLASE"/>
    <property type="match status" value="1"/>
</dbReference>
<reference evidence="5 6" key="1">
    <citation type="submission" date="2019-03" db="EMBL/GenBank/DDBJ databases">
        <title>Genomic Encyclopedia of Archaeal and Bacterial Type Strains, Phase II (KMG-II): from individual species to whole genera.</title>
        <authorList>
            <person name="Goeker M."/>
        </authorList>
    </citation>
    <scope>NUCLEOTIDE SEQUENCE [LARGE SCALE GENOMIC DNA]</scope>
    <source>
        <strain evidence="5 6">DSM 26433</strain>
    </source>
</reference>
<feature type="binding site" evidence="3">
    <location>
        <position position="289"/>
    </location>
    <ligand>
        <name>phosphoenolpyruvate</name>
        <dbReference type="ChEBI" id="CHEBI:58702"/>
    </ligand>
</feature>
<feature type="binding site" evidence="3">
    <location>
        <position position="394"/>
    </location>
    <ligand>
        <name>Mn(2+)</name>
        <dbReference type="ChEBI" id="CHEBI:29035"/>
    </ligand>
</feature>
<organism evidence="5 6">
    <name type="scientific">Shimia isoporae</name>
    <dbReference type="NCBI Taxonomy" id="647720"/>
    <lineage>
        <taxon>Bacteria</taxon>
        <taxon>Pseudomonadati</taxon>
        <taxon>Pseudomonadota</taxon>
        <taxon>Alphaproteobacteria</taxon>
        <taxon>Rhodobacterales</taxon>
        <taxon>Roseobacteraceae</taxon>
    </lineage>
</organism>
<proteinExistence type="inferred from homology"/>
<dbReference type="GO" id="GO:0003849">
    <property type="term" value="F:3-deoxy-7-phosphoheptulonate synthase activity"/>
    <property type="evidence" value="ECO:0007669"/>
    <property type="project" value="UniProtKB-EC"/>
</dbReference>
<keyword evidence="2 4" id="KW-0808">Transferase</keyword>
<evidence type="ECO:0000256" key="1">
    <source>
        <dbReference type="ARBA" id="ARBA00008911"/>
    </source>
</evidence>